<dbReference type="Proteomes" id="UP000016625">
    <property type="component" value="Unassembled WGS sequence"/>
</dbReference>
<dbReference type="RefSeq" id="WP_021092014.1">
    <property type="nucleotide sequence ID" value="NZ_ANNJ01000001.1"/>
</dbReference>
<evidence type="ECO:0000256" key="1">
    <source>
        <dbReference type="SAM" id="Phobius"/>
    </source>
</evidence>
<keyword evidence="1" id="KW-0472">Membrane</keyword>
<protein>
    <submittedName>
        <fullName evidence="2">Uncharacterized protein</fullName>
    </submittedName>
</protein>
<sequence>MKKKNKLQLFNTPAKRFMWVFAFINLFGIGINTILYLLKKPNKIETLLNADAFFIALAIMCYIIFNVMLYFIIKINFIISERKE</sequence>
<proteinExistence type="predicted"/>
<dbReference type="PATRIC" id="fig|1242965.3.peg.45"/>
<keyword evidence="1" id="KW-0812">Transmembrane</keyword>
<accession>U2H3P1</accession>
<feature type="transmembrane region" description="Helical" evidence="1">
    <location>
        <begin position="20"/>
        <end position="38"/>
    </location>
</feature>
<feature type="transmembrane region" description="Helical" evidence="1">
    <location>
        <begin position="50"/>
        <end position="73"/>
    </location>
</feature>
<evidence type="ECO:0000313" key="2">
    <source>
        <dbReference type="EMBL" id="ERJ32793.1"/>
    </source>
</evidence>
<comment type="caution">
    <text evidence="2">The sequence shown here is derived from an EMBL/GenBank/DDBJ whole genome shotgun (WGS) entry which is preliminary data.</text>
</comment>
<keyword evidence="1" id="KW-1133">Transmembrane helix</keyword>
<reference evidence="2 3" key="1">
    <citation type="journal article" date="2013" name="BMC Genomics">
        <title>Comparative genomics of Campylobacter concisus isolates reveals genetic diversity and provides insights into disease association.</title>
        <authorList>
            <person name="Deshpande N.P."/>
            <person name="Kaakoush N.O."/>
            <person name="Wilkins M.R."/>
            <person name="Mitchell H.M."/>
        </authorList>
    </citation>
    <scope>NUCLEOTIDE SEQUENCE [LARGE SCALE GENOMIC DNA]</scope>
    <source>
        <strain evidence="2 3">UNSW2</strain>
    </source>
</reference>
<gene>
    <name evidence="2" type="ORF">UNSW2_1112</name>
</gene>
<dbReference type="AlphaFoldDB" id="U2H3P1"/>
<evidence type="ECO:0000313" key="3">
    <source>
        <dbReference type="Proteomes" id="UP000016625"/>
    </source>
</evidence>
<dbReference type="EMBL" id="ANNJ01000001">
    <property type="protein sequence ID" value="ERJ32793.1"/>
    <property type="molecule type" value="Genomic_DNA"/>
</dbReference>
<name>U2H3P1_9BACT</name>
<organism evidence="2 3">
    <name type="scientific">Campylobacter concisus UNSW2</name>
    <dbReference type="NCBI Taxonomy" id="1242965"/>
    <lineage>
        <taxon>Bacteria</taxon>
        <taxon>Pseudomonadati</taxon>
        <taxon>Campylobacterota</taxon>
        <taxon>Epsilonproteobacteria</taxon>
        <taxon>Campylobacterales</taxon>
        <taxon>Campylobacteraceae</taxon>
        <taxon>Campylobacter</taxon>
    </lineage>
</organism>